<dbReference type="Pfam" id="PF03109">
    <property type="entry name" value="ABC1"/>
    <property type="match status" value="1"/>
</dbReference>
<gene>
    <name evidence="14" type="ORF">M2A_0341</name>
</gene>
<dbReference type="InterPro" id="IPR010232">
    <property type="entry name" value="UbiB"/>
</dbReference>
<dbReference type="EMBL" id="BBIO01000001">
    <property type="protein sequence ID" value="GAK43842.1"/>
    <property type="molecule type" value="Genomic_DNA"/>
</dbReference>
<keyword evidence="5" id="KW-0808">Transferase</keyword>
<comment type="similarity">
    <text evidence="2">Belongs to the protein kinase superfamily. ADCK protein kinase family.</text>
</comment>
<evidence type="ECO:0000256" key="11">
    <source>
        <dbReference type="ARBA" id="ARBA00022989"/>
    </source>
</evidence>
<dbReference type="AlphaFoldDB" id="A0A081B724"/>
<dbReference type="GO" id="GO:0005524">
    <property type="term" value="F:ATP binding"/>
    <property type="evidence" value="ECO:0007669"/>
    <property type="project" value="UniProtKB-KW"/>
</dbReference>
<evidence type="ECO:0000256" key="12">
    <source>
        <dbReference type="ARBA" id="ARBA00023136"/>
    </source>
</evidence>
<dbReference type="InterPro" id="IPR050154">
    <property type="entry name" value="UbiB_kinase"/>
</dbReference>
<name>A0A081B724_9HYPH</name>
<sequence>MIRGLRHFLRLVSAARVMARHDALFELDLAKDNLPPAALALRPLAKLRLPFERKVETSGDMAERLSAALAELGPSYIKLGQFLATRPDMIGPELAGDLGCLRDQLPPFEQEEAVRIIEDQLGAPIGTLYESFSEPIAAASIAQVHKATLKNEDGSTREVAVKVLRPDVEARFQRDLDAFFWAAEKLETLVPETRRLRPRAGVETLANSVELEMDLRLEAAAMSEMAENTADDPGFRVPEVEWNRTARHVLTLEWIDAVPASDVEALKAAGHDMKRLGNRVIQNFLLHATRDGFFHADMHQGNLFVDGDGTLIPVDFGIMGRLDDRSRRFLAEILYGFVKRDYQRVAEVHFEAGYVPPHKDVATFAQALRSIGEPIFGKEAKDVSMGKLLAQLFLVTEQFDMTMRPELILLQKTMVVVEGVARSFDPEHNIWEASEPILADWMMRRIGPEARLQEAADGAMALGRSLSQLPELLARAERTLDATGNPEGMRLHPESLKAIREAENEGGRGTRTALWLGALSLLGLLLLQIF</sequence>
<dbReference type="InterPro" id="IPR045308">
    <property type="entry name" value="UbiB_bact"/>
</dbReference>
<keyword evidence="7" id="KW-0812">Transmembrane</keyword>
<dbReference type="UniPathway" id="UPA00232"/>
<dbReference type="CDD" id="cd13972">
    <property type="entry name" value="UbiB"/>
    <property type="match status" value="1"/>
</dbReference>
<evidence type="ECO:0000256" key="4">
    <source>
        <dbReference type="ARBA" id="ARBA00022519"/>
    </source>
</evidence>
<dbReference type="GO" id="GO:0006744">
    <property type="term" value="P:ubiquinone biosynthetic process"/>
    <property type="evidence" value="ECO:0007669"/>
    <property type="project" value="UniProtKB-UniPathway"/>
</dbReference>
<dbReference type="InterPro" id="IPR011009">
    <property type="entry name" value="Kinase-like_dom_sf"/>
</dbReference>
<keyword evidence="6" id="KW-0831">Ubiquinone biosynthesis</keyword>
<keyword evidence="9" id="KW-0418">Kinase</keyword>
<evidence type="ECO:0000259" key="13">
    <source>
        <dbReference type="Pfam" id="PF03109"/>
    </source>
</evidence>
<dbReference type="NCBIfam" id="TIGR01982">
    <property type="entry name" value="UbiB"/>
    <property type="match status" value="1"/>
</dbReference>
<evidence type="ECO:0000256" key="3">
    <source>
        <dbReference type="ARBA" id="ARBA00022475"/>
    </source>
</evidence>
<keyword evidence="4" id="KW-0997">Cell inner membrane</keyword>
<comment type="caution">
    <text evidence="14">The sequence shown here is derived from an EMBL/GenBank/DDBJ whole genome shotgun (WGS) entry which is preliminary data.</text>
</comment>
<comment type="pathway">
    <text evidence="1">Cofactor biosynthesis; ubiquinone biosynthesis [regulation].</text>
</comment>
<feature type="domain" description="ABC1 atypical kinase-like" evidence="13">
    <location>
        <begin position="101"/>
        <end position="349"/>
    </location>
</feature>
<evidence type="ECO:0000256" key="9">
    <source>
        <dbReference type="ARBA" id="ARBA00022777"/>
    </source>
</evidence>
<evidence type="ECO:0000313" key="14">
    <source>
        <dbReference type="EMBL" id="GAK43842.1"/>
    </source>
</evidence>
<dbReference type="InterPro" id="IPR004147">
    <property type="entry name" value="ABC1_dom"/>
</dbReference>
<keyword evidence="11" id="KW-1133">Transmembrane helix</keyword>
<dbReference type="Proteomes" id="UP000028702">
    <property type="component" value="Unassembled WGS sequence"/>
</dbReference>
<dbReference type="PANTHER" id="PTHR10566:SF113">
    <property type="entry name" value="PROTEIN ACTIVITY OF BC1 COMPLEX KINASE 7, CHLOROPLASTIC"/>
    <property type="match status" value="1"/>
</dbReference>
<evidence type="ECO:0000256" key="2">
    <source>
        <dbReference type="ARBA" id="ARBA00009670"/>
    </source>
</evidence>
<dbReference type="SUPFAM" id="SSF56112">
    <property type="entry name" value="Protein kinase-like (PK-like)"/>
    <property type="match status" value="1"/>
</dbReference>
<dbReference type="GO" id="GO:0016301">
    <property type="term" value="F:kinase activity"/>
    <property type="evidence" value="ECO:0007669"/>
    <property type="project" value="UniProtKB-KW"/>
</dbReference>
<reference evidence="14 15" key="1">
    <citation type="submission" date="2014-07" db="EMBL/GenBank/DDBJ databases">
        <title>Tepidicaulis marinum gen. nov., sp. nov., a novel marine bacterium denitrifying nitrate to nitrous oxide strictly under microaerobic conditions.</title>
        <authorList>
            <person name="Takeuchi M."/>
            <person name="Yamagishi T."/>
            <person name="Kamagata Y."/>
            <person name="Oshima K."/>
            <person name="Hattori M."/>
            <person name="Katayama T."/>
            <person name="Hanada S."/>
            <person name="Tamaki H."/>
            <person name="Marumo K."/>
            <person name="Maeda H."/>
            <person name="Nedachi M."/>
            <person name="Iwasaki W."/>
            <person name="Suwa Y."/>
            <person name="Sakata S."/>
        </authorList>
    </citation>
    <scope>NUCLEOTIDE SEQUENCE [LARGE SCALE GENOMIC DNA]</scope>
    <source>
        <strain evidence="14 15">MA2</strain>
    </source>
</reference>
<dbReference type="STRING" id="1333998.M2A_0341"/>
<evidence type="ECO:0000256" key="7">
    <source>
        <dbReference type="ARBA" id="ARBA00022692"/>
    </source>
</evidence>
<protein>
    <submittedName>
        <fullName evidence="14">2-polyprenylphenol 6-hydroxylase</fullName>
    </submittedName>
</protein>
<accession>A0A081B724</accession>
<keyword evidence="8" id="KW-0547">Nucleotide-binding</keyword>
<evidence type="ECO:0000256" key="6">
    <source>
        <dbReference type="ARBA" id="ARBA00022688"/>
    </source>
</evidence>
<organism evidence="14 15">
    <name type="scientific">Tepidicaulis marinus</name>
    <dbReference type="NCBI Taxonomy" id="1333998"/>
    <lineage>
        <taxon>Bacteria</taxon>
        <taxon>Pseudomonadati</taxon>
        <taxon>Pseudomonadota</taxon>
        <taxon>Alphaproteobacteria</taxon>
        <taxon>Hyphomicrobiales</taxon>
        <taxon>Parvibaculaceae</taxon>
        <taxon>Tepidicaulis</taxon>
    </lineage>
</organism>
<evidence type="ECO:0000256" key="5">
    <source>
        <dbReference type="ARBA" id="ARBA00022679"/>
    </source>
</evidence>
<dbReference type="PANTHER" id="PTHR10566">
    <property type="entry name" value="CHAPERONE-ACTIVITY OF BC1 COMPLEX CABC1 -RELATED"/>
    <property type="match status" value="1"/>
</dbReference>
<keyword evidence="15" id="KW-1185">Reference proteome</keyword>
<keyword evidence="12" id="KW-0472">Membrane</keyword>
<evidence type="ECO:0000313" key="15">
    <source>
        <dbReference type="Proteomes" id="UP000028702"/>
    </source>
</evidence>
<evidence type="ECO:0000256" key="10">
    <source>
        <dbReference type="ARBA" id="ARBA00022840"/>
    </source>
</evidence>
<evidence type="ECO:0000256" key="1">
    <source>
        <dbReference type="ARBA" id="ARBA00005020"/>
    </source>
</evidence>
<keyword evidence="3" id="KW-1003">Cell membrane</keyword>
<proteinExistence type="inferred from homology"/>
<evidence type="ECO:0000256" key="8">
    <source>
        <dbReference type="ARBA" id="ARBA00022741"/>
    </source>
</evidence>
<dbReference type="eggNOG" id="COG0661">
    <property type="taxonomic scope" value="Bacteria"/>
</dbReference>
<dbReference type="RefSeq" id="WP_045442070.1">
    <property type="nucleotide sequence ID" value="NZ_BBIO01000001.1"/>
</dbReference>
<keyword evidence="10" id="KW-0067">ATP-binding</keyword>